<dbReference type="Proteomes" id="UP001595997">
    <property type="component" value="Unassembled WGS sequence"/>
</dbReference>
<reference evidence="3" key="1">
    <citation type="journal article" date="2019" name="Int. J. Syst. Evol. Microbiol.">
        <title>The Global Catalogue of Microorganisms (GCM) 10K type strain sequencing project: providing services to taxonomists for standard genome sequencing and annotation.</title>
        <authorList>
            <consortium name="The Broad Institute Genomics Platform"/>
            <consortium name="The Broad Institute Genome Sequencing Center for Infectious Disease"/>
            <person name="Wu L."/>
            <person name="Ma J."/>
        </authorList>
    </citation>
    <scope>NUCLEOTIDE SEQUENCE [LARGE SCALE GENOMIC DNA]</scope>
    <source>
        <strain evidence="3">CGMCC 4.7357</strain>
    </source>
</reference>
<name>A0ABV9AA42_9ACTN</name>
<dbReference type="CDD" id="cd06268">
    <property type="entry name" value="PBP1_ABC_transporter_LIVBP-like"/>
    <property type="match status" value="1"/>
</dbReference>
<evidence type="ECO:0000256" key="1">
    <source>
        <dbReference type="SAM" id="MobiDB-lite"/>
    </source>
</evidence>
<feature type="compositionally biased region" description="Polar residues" evidence="1">
    <location>
        <begin position="295"/>
        <end position="310"/>
    </location>
</feature>
<dbReference type="SUPFAM" id="SSF53822">
    <property type="entry name" value="Periplasmic binding protein-like I"/>
    <property type="match status" value="1"/>
</dbReference>
<dbReference type="EMBL" id="JBHSFH010000007">
    <property type="protein sequence ID" value="MFC4495545.1"/>
    <property type="molecule type" value="Genomic_DNA"/>
</dbReference>
<proteinExistence type="predicted"/>
<organism evidence="2 3">
    <name type="scientific">Streptomyces ovatisporus</name>
    <dbReference type="NCBI Taxonomy" id="1128682"/>
    <lineage>
        <taxon>Bacteria</taxon>
        <taxon>Bacillati</taxon>
        <taxon>Actinomycetota</taxon>
        <taxon>Actinomycetes</taxon>
        <taxon>Kitasatosporales</taxon>
        <taxon>Streptomycetaceae</taxon>
        <taxon>Streptomyces</taxon>
    </lineage>
</organism>
<dbReference type="RefSeq" id="WP_386448518.1">
    <property type="nucleotide sequence ID" value="NZ_JBHSFH010000007.1"/>
</dbReference>
<dbReference type="InterPro" id="IPR028082">
    <property type="entry name" value="Peripla_BP_I"/>
</dbReference>
<feature type="region of interest" description="Disordered" evidence="1">
    <location>
        <begin position="275"/>
        <end position="319"/>
    </location>
</feature>
<protein>
    <submittedName>
        <fullName evidence="2">ABC transporter substrate-binding protein</fullName>
    </submittedName>
</protein>
<evidence type="ECO:0000313" key="3">
    <source>
        <dbReference type="Proteomes" id="UP001595997"/>
    </source>
</evidence>
<accession>A0ABV9AA42</accession>
<sequence length="319" mass="33764">MSERVFVPPRPPRRWGLRAAGVLLVLAVAVPVTVWSVERAGQCGEGVRAVAGGECVGVTDGAFAFETTKGLNRKIHAENRRVVQSGEPSVAVAYVEAMSGGSADRGAETTRQALTGAYLAQRALNDEGETLPKVRLLLANTGSGDRHWESVVDQLQSLKERERLVAVAGLGQSNDRTKAAVRRLRKAGLPMVGATVAADGLSSSRAGFYRVSFPNSDQAAAAARHIGEEQKKHPGRRVQVVRDGNEEDAYNTSLYTDFRSAARREGLKVDDQVVPYRSDEDAVSPSGNAPCPSRRTGSATGVRPVSSSSRAGAGICGAS</sequence>
<gene>
    <name evidence="2" type="ORF">ACFPA8_15545</name>
</gene>
<dbReference type="Gene3D" id="3.40.50.2300">
    <property type="match status" value="1"/>
</dbReference>
<comment type="caution">
    <text evidence="2">The sequence shown here is derived from an EMBL/GenBank/DDBJ whole genome shotgun (WGS) entry which is preliminary data.</text>
</comment>
<evidence type="ECO:0000313" key="2">
    <source>
        <dbReference type="EMBL" id="MFC4495545.1"/>
    </source>
</evidence>
<keyword evidence="3" id="KW-1185">Reference proteome</keyword>